<dbReference type="InterPro" id="IPR041988">
    <property type="entry name" value="Ribosomal_uL24_KOW"/>
</dbReference>
<sequence>QVEILKGKDAGKQGKVVQIIKERNWVVIQGLNTHYRYTGRTPTFSGMYVASEAPLLVNDVALVDPTDRKAANVEWRFTDEGERVRVSERTGRIIPLPPYQRDDGIIPEQWKDGPKDTSVENALASTYSPSLKTFEEEIMDAMGIVEERRPRKSFWY</sequence>
<evidence type="ECO:0000256" key="3">
    <source>
        <dbReference type="ARBA" id="ARBA00023274"/>
    </source>
</evidence>
<reference evidence="8" key="2">
    <citation type="submission" date="2025-09" db="UniProtKB">
        <authorList>
            <consortium name="Ensembl"/>
        </authorList>
    </citation>
    <scope>IDENTIFICATION</scope>
</reference>
<feature type="domain" description="Large ribosomal subunit protein uL24 C-terminal" evidence="7">
    <location>
        <begin position="31"/>
        <end position="94"/>
    </location>
</feature>
<dbReference type="GO" id="GO:1990904">
    <property type="term" value="C:ribonucleoprotein complex"/>
    <property type="evidence" value="ECO:0007669"/>
    <property type="project" value="UniProtKB-KW"/>
</dbReference>
<dbReference type="InterPro" id="IPR003256">
    <property type="entry name" value="Ribosomal_uL24"/>
</dbReference>
<dbReference type="OMA" id="PPYWYKW"/>
<dbReference type="GO" id="GO:0005840">
    <property type="term" value="C:ribosome"/>
    <property type="evidence" value="ECO:0007669"/>
    <property type="project" value="UniProtKB-KW"/>
</dbReference>
<comment type="similarity">
    <text evidence="1">Belongs to the universal ribosomal protein uL24 family.</text>
</comment>
<dbReference type="AlphaFoldDB" id="S4RI23"/>
<dbReference type="InterPro" id="IPR008991">
    <property type="entry name" value="Translation_prot_SH3-like_sf"/>
</dbReference>
<dbReference type="NCBIfam" id="TIGR01079">
    <property type="entry name" value="rplX_bact"/>
    <property type="match status" value="1"/>
</dbReference>
<evidence type="ECO:0000256" key="2">
    <source>
        <dbReference type="ARBA" id="ARBA00022980"/>
    </source>
</evidence>
<dbReference type="STRING" id="7757.ENSPMAP00000004855"/>
<dbReference type="InterPro" id="IPR005824">
    <property type="entry name" value="KOW"/>
</dbReference>
<protein>
    <recommendedName>
        <fullName evidence="4">Large ribosomal subunit protein uL24m</fullName>
    </recommendedName>
    <alternativeName>
        <fullName evidence="5">39S ribosomal protein L24, mitochondrial</fullName>
    </alternativeName>
</protein>
<dbReference type="CDD" id="cd06089">
    <property type="entry name" value="KOW_RPL26"/>
    <property type="match status" value="1"/>
</dbReference>
<feature type="domain" description="KOW" evidence="6">
    <location>
        <begin position="2"/>
        <end position="28"/>
    </location>
</feature>
<dbReference type="Gene3D" id="2.30.30.30">
    <property type="match status" value="1"/>
</dbReference>
<evidence type="ECO:0000256" key="4">
    <source>
        <dbReference type="ARBA" id="ARBA00035283"/>
    </source>
</evidence>
<dbReference type="InterPro" id="IPR014722">
    <property type="entry name" value="Rib_uL2_dom2"/>
</dbReference>
<dbReference type="GO" id="GO:0006754">
    <property type="term" value="P:ATP biosynthetic process"/>
    <property type="evidence" value="ECO:0007669"/>
    <property type="project" value="Ensembl"/>
</dbReference>
<keyword evidence="2" id="KW-0689">Ribosomal protein</keyword>
<evidence type="ECO:0000256" key="5">
    <source>
        <dbReference type="ARBA" id="ARBA00035357"/>
    </source>
</evidence>
<evidence type="ECO:0000259" key="7">
    <source>
        <dbReference type="Pfam" id="PF17136"/>
    </source>
</evidence>
<dbReference type="Ensembl" id="ENSPMAT00000004874.1">
    <property type="protein sequence ID" value="ENSPMAP00000004855.1"/>
    <property type="gene ID" value="ENSPMAG00000004425.1"/>
</dbReference>
<dbReference type="GeneTree" id="ENSGT00390000014542"/>
<evidence type="ECO:0000256" key="1">
    <source>
        <dbReference type="ARBA" id="ARBA00010618"/>
    </source>
</evidence>
<proteinExistence type="inferred from homology"/>
<dbReference type="Pfam" id="PF00467">
    <property type="entry name" value="KOW"/>
    <property type="match status" value="1"/>
</dbReference>
<dbReference type="Pfam" id="PF17136">
    <property type="entry name" value="ribosomal_L24"/>
    <property type="match status" value="1"/>
</dbReference>
<dbReference type="PANTHER" id="PTHR12903">
    <property type="entry name" value="MITOCHONDRIAL RIBOSOMAL PROTEIN L24"/>
    <property type="match status" value="1"/>
</dbReference>
<evidence type="ECO:0000313" key="8">
    <source>
        <dbReference type="Ensembl" id="ENSPMAP00000004855.1"/>
    </source>
</evidence>
<evidence type="ECO:0000259" key="6">
    <source>
        <dbReference type="Pfam" id="PF00467"/>
    </source>
</evidence>
<accession>S4RI23</accession>
<name>S4RI23_PETMA</name>
<dbReference type="GO" id="GO:0003723">
    <property type="term" value="F:RNA binding"/>
    <property type="evidence" value="ECO:0007669"/>
    <property type="project" value="InterPro"/>
</dbReference>
<dbReference type="GO" id="GO:0006412">
    <property type="term" value="P:translation"/>
    <property type="evidence" value="ECO:0007669"/>
    <property type="project" value="InterPro"/>
</dbReference>
<dbReference type="SUPFAM" id="SSF50104">
    <property type="entry name" value="Translation proteins SH3-like domain"/>
    <property type="match status" value="1"/>
</dbReference>
<keyword evidence="3" id="KW-0687">Ribonucleoprotein</keyword>
<dbReference type="GO" id="GO:0003735">
    <property type="term" value="F:structural constituent of ribosome"/>
    <property type="evidence" value="ECO:0007669"/>
    <property type="project" value="InterPro"/>
</dbReference>
<dbReference type="GO" id="GO:0045333">
    <property type="term" value="P:cellular respiration"/>
    <property type="evidence" value="ECO:0007669"/>
    <property type="project" value="Ensembl"/>
</dbReference>
<dbReference type="InterPro" id="IPR057264">
    <property type="entry name" value="Ribosomal_uL24_C"/>
</dbReference>
<reference evidence="8" key="1">
    <citation type="submission" date="2025-08" db="UniProtKB">
        <authorList>
            <consortium name="Ensembl"/>
        </authorList>
    </citation>
    <scope>IDENTIFICATION</scope>
</reference>
<organism evidence="8">
    <name type="scientific">Petromyzon marinus</name>
    <name type="common">Sea lamprey</name>
    <dbReference type="NCBI Taxonomy" id="7757"/>
    <lineage>
        <taxon>Eukaryota</taxon>
        <taxon>Metazoa</taxon>
        <taxon>Chordata</taxon>
        <taxon>Craniata</taxon>
        <taxon>Vertebrata</taxon>
        <taxon>Cyclostomata</taxon>
        <taxon>Hyperoartia</taxon>
        <taxon>Petromyzontiformes</taxon>
        <taxon>Petromyzontidae</taxon>
        <taxon>Petromyzon</taxon>
    </lineage>
</organism>
<dbReference type="HOGENOM" id="CLU_093315_0_1_1"/>